<keyword evidence="2" id="KW-1185">Reference proteome</keyword>
<accession>A0A1G8CB90</accession>
<dbReference type="RefSeq" id="WP_091170268.1">
    <property type="nucleotide sequence ID" value="NZ_CP071878.2"/>
</dbReference>
<dbReference type="AlphaFoldDB" id="A0A1G8CB90"/>
<organism evidence="1 2">
    <name type="scientific">Mucilaginibacter gossypii</name>
    <dbReference type="NCBI Taxonomy" id="551996"/>
    <lineage>
        <taxon>Bacteria</taxon>
        <taxon>Pseudomonadati</taxon>
        <taxon>Bacteroidota</taxon>
        <taxon>Sphingobacteriia</taxon>
        <taxon>Sphingobacteriales</taxon>
        <taxon>Sphingobacteriaceae</taxon>
        <taxon>Mucilaginibacter</taxon>
    </lineage>
</organism>
<dbReference type="EMBL" id="FNCG01000009">
    <property type="protein sequence ID" value="SDH42766.1"/>
    <property type="molecule type" value="Genomic_DNA"/>
</dbReference>
<name>A0A1G8CB90_9SPHI</name>
<evidence type="ECO:0000313" key="1">
    <source>
        <dbReference type="EMBL" id="SDH42766.1"/>
    </source>
</evidence>
<proteinExistence type="predicted"/>
<protein>
    <submittedName>
        <fullName evidence="1">Uncharacterized protein</fullName>
    </submittedName>
</protein>
<gene>
    <name evidence="1" type="ORF">SAMN05192573_109187</name>
</gene>
<evidence type="ECO:0000313" key="2">
    <source>
        <dbReference type="Proteomes" id="UP000199705"/>
    </source>
</evidence>
<dbReference type="Proteomes" id="UP000199705">
    <property type="component" value="Unassembled WGS sequence"/>
</dbReference>
<sequence>MSESIQIQPNIHCEPCKECGARPVIDQTRKGFIVTCPTNKKHYATAPGMVNIDEWNRFNQKSPVLTGTQYKSKAS</sequence>
<reference evidence="2" key="1">
    <citation type="submission" date="2016-10" db="EMBL/GenBank/DDBJ databases">
        <authorList>
            <person name="Varghese N."/>
            <person name="Submissions S."/>
        </authorList>
    </citation>
    <scope>NUCLEOTIDE SEQUENCE [LARGE SCALE GENOMIC DNA]</scope>
    <source>
        <strain evidence="2">Gh-67</strain>
    </source>
</reference>